<dbReference type="EMBL" id="JAHBMH010000007">
    <property type="protein sequence ID" value="KAK1939784.1"/>
    <property type="molecule type" value="Genomic_DNA"/>
</dbReference>
<gene>
    <name evidence="1" type="ORF">X943_003298</name>
</gene>
<evidence type="ECO:0000313" key="1">
    <source>
        <dbReference type="EMBL" id="KAK1939784.1"/>
    </source>
</evidence>
<accession>A0AAD9GJY7</accession>
<keyword evidence="2" id="KW-1185">Reference proteome</keyword>
<name>A0AAD9GJY7_BABDI</name>
<organism evidence="1 2">
    <name type="scientific">Babesia divergens</name>
    <dbReference type="NCBI Taxonomy" id="32595"/>
    <lineage>
        <taxon>Eukaryota</taxon>
        <taxon>Sar</taxon>
        <taxon>Alveolata</taxon>
        <taxon>Apicomplexa</taxon>
        <taxon>Aconoidasida</taxon>
        <taxon>Piroplasmida</taxon>
        <taxon>Babesiidae</taxon>
        <taxon>Babesia</taxon>
    </lineage>
</organism>
<proteinExistence type="predicted"/>
<dbReference type="AlphaFoldDB" id="A0AAD9GJY7"/>
<reference evidence="1" key="2">
    <citation type="submission" date="2021-05" db="EMBL/GenBank/DDBJ databases">
        <authorList>
            <person name="Pain A."/>
        </authorList>
    </citation>
    <scope>NUCLEOTIDE SEQUENCE</scope>
    <source>
        <strain evidence="1">1802A</strain>
    </source>
</reference>
<reference evidence="1" key="1">
    <citation type="journal article" date="2014" name="Nucleic Acids Res.">
        <title>The evolutionary dynamics of variant antigen genes in Babesia reveal a history of genomic innovation underlying host-parasite interaction.</title>
        <authorList>
            <person name="Jackson A.P."/>
            <person name="Otto T.D."/>
            <person name="Darby A."/>
            <person name="Ramaprasad A."/>
            <person name="Xia D."/>
            <person name="Echaide I.E."/>
            <person name="Farber M."/>
            <person name="Gahlot S."/>
            <person name="Gamble J."/>
            <person name="Gupta D."/>
            <person name="Gupta Y."/>
            <person name="Jackson L."/>
            <person name="Malandrin L."/>
            <person name="Malas T.B."/>
            <person name="Moussa E."/>
            <person name="Nair M."/>
            <person name="Reid A.J."/>
            <person name="Sanders M."/>
            <person name="Sharma J."/>
            <person name="Tracey A."/>
            <person name="Quail M.A."/>
            <person name="Weir W."/>
            <person name="Wastling J.M."/>
            <person name="Hall N."/>
            <person name="Willadsen P."/>
            <person name="Lingelbach K."/>
            <person name="Shiels B."/>
            <person name="Tait A."/>
            <person name="Berriman M."/>
            <person name="Allred D.R."/>
            <person name="Pain A."/>
        </authorList>
    </citation>
    <scope>NUCLEOTIDE SEQUENCE</scope>
    <source>
        <strain evidence="1">1802A</strain>
    </source>
</reference>
<sequence>MLNELDCVWTALFGECVSAGLKHSEHILNASISSEFATQDGDPLAPRTDETKLYSLKRVLQIVLDNADGELTDIAIETVFKAREELVNAFKAVAQEQGFESMHSDALKLIIIDVLNRKVKERNPEFVASTTDISNVKAVRGYFERSSQLKQLIRDIKKADCEIRETRQNIERVGSGIDALNTYRCTQRWRR</sequence>
<protein>
    <submittedName>
        <fullName evidence="1">Uncharacterized protein</fullName>
    </submittedName>
</protein>
<dbReference type="Proteomes" id="UP001195914">
    <property type="component" value="Unassembled WGS sequence"/>
</dbReference>
<evidence type="ECO:0000313" key="2">
    <source>
        <dbReference type="Proteomes" id="UP001195914"/>
    </source>
</evidence>
<comment type="caution">
    <text evidence="1">The sequence shown here is derived from an EMBL/GenBank/DDBJ whole genome shotgun (WGS) entry which is preliminary data.</text>
</comment>